<gene>
    <name evidence="1" type="ORF">RCL2_001969700</name>
</gene>
<dbReference type="AlphaFoldDB" id="A0A8H3LQD1"/>
<sequence length="91" mass="10428">MSTSTINNFKDLDNNCKKSNITSKYLTSLLISEDNKLFKRLFLCIKIIHYLALPGYSKLIDELFQYIIILCFNKFCSVGLRELVLIGISAT</sequence>
<proteinExistence type="predicted"/>
<evidence type="ECO:0000313" key="1">
    <source>
        <dbReference type="EMBL" id="GES92937.1"/>
    </source>
</evidence>
<protein>
    <submittedName>
        <fullName evidence="1">Uncharacterized protein</fullName>
    </submittedName>
</protein>
<evidence type="ECO:0000313" key="2">
    <source>
        <dbReference type="Proteomes" id="UP000615446"/>
    </source>
</evidence>
<comment type="caution">
    <text evidence="1">The sequence shown here is derived from an EMBL/GenBank/DDBJ whole genome shotgun (WGS) entry which is preliminary data.</text>
</comment>
<name>A0A8H3LQD1_9GLOM</name>
<dbReference type="EMBL" id="BLAL01000218">
    <property type="protein sequence ID" value="GES92937.1"/>
    <property type="molecule type" value="Genomic_DNA"/>
</dbReference>
<dbReference type="Proteomes" id="UP000615446">
    <property type="component" value="Unassembled WGS sequence"/>
</dbReference>
<reference evidence="1" key="1">
    <citation type="submission" date="2019-10" db="EMBL/GenBank/DDBJ databases">
        <title>Conservation and host-specific expression of non-tandemly repeated heterogenous ribosome RNA gene in arbuscular mycorrhizal fungi.</title>
        <authorList>
            <person name="Maeda T."/>
            <person name="Kobayashi Y."/>
            <person name="Nakagawa T."/>
            <person name="Ezawa T."/>
            <person name="Yamaguchi K."/>
            <person name="Bino T."/>
            <person name="Nishimoto Y."/>
            <person name="Shigenobu S."/>
            <person name="Kawaguchi M."/>
        </authorList>
    </citation>
    <scope>NUCLEOTIDE SEQUENCE</scope>
    <source>
        <strain evidence="1">HR1</strain>
    </source>
</reference>
<organism evidence="1 2">
    <name type="scientific">Rhizophagus clarus</name>
    <dbReference type="NCBI Taxonomy" id="94130"/>
    <lineage>
        <taxon>Eukaryota</taxon>
        <taxon>Fungi</taxon>
        <taxon>Fungi incertae sedis</taxon>
        <taxon>Mucoromycota</taxon>
        <taxon>Glomeromycotina</taxon>
        <taxon>Glomeromycetes</taxon>
        <taxon>Glomerales</taxon>
        <taxon>Glomeraceae</taxon>
        <taxon>Rhizophagus</taxon>
    </lineage>
</organism>
<accession>A0A8H3LQD1</accession>